<evidence type="ECO:0000313" key="2">
    <source>
        <dbReference type="EMBL" id="ELB39315.1"/>
    </source>
</evidence>
<name>A0A829AAF6_ENTFC</name>
<feature type="compositionally biased region" description="Polar residues" evidence="1">
    <location>
        <begin position="89"/>
        <end position="99"/>
    </location>
</feature>
<comment type="caution">
    <text evidence="2">The sequence shown here is derived from an EMBL/GenBank/DDBJ whole genome shotgun (WGS) entry which is preliminary data.</text>
</comment>
<feature type="region of interest" description="Disordered" evidence="1">
    <location>
        <begin position="74"/>
        <end position="108"/>
    </location>
</feature>
<dbReference type="EMBL" id="AHXS01000018">
    <property type="protein sequence ID" value="ELB39315.1"/>
    <property type="molecule type" value="Genomic_DNA"/>
</dbReference>
<dbReference type="RefSeq" id="WP_002342942.1">
    <property type="nucleotide sequence ID" value="NZ_KB029917.1"/>
</dbReference>
<protein>
    <submittedName>
        <fullName evidence="2">Uncharacterized protein</fullName>
    </submittedName>
</protein>
<organism evidence="2 3">
    <name type="scientific">Enterococcus faecium EnGen0026</name>
    <dbReference type="NCBI Taxonomy" id="1138917"/>
    <lineage>
        <taxon>Bacteria</taxon>
        <taxon>Bacillati</taxon>
        <taxon>Bacillota</taxon>
        <taxon>Bacilli</taxon>
        <taxon>Lactobacillales</taxon>
        <taxon>Enterococcaceae</taxon>
        <taxon>Enterococcus</taxon>
    </lineage>
</organism>
<reference evidence="2 3" key="1">
    <citation type="submission" date="2012-12" db="EMBL/GenBank/DDBJ databases">
        <title>The Genome Sequence of Enterococcus faecium E2039.</title>
        <authorList>
            <consortium name="The Broad Institute Genome Sequencing Platform"/>
            <consortium name="The Broad Institute Genome Sequencing Center for Infectious Disease"/>
            <person name="Earl A.M."/>
            <person name="Gilmore M.S."/>
            <person name="van Schaik W."/>
            <person name="Lebreton F."/>
            <person name="Willems R.J."/>
            <person name="Walker B."/>
            <person name="Young S.K."/>
            <person name="Zeng Q."/>
            <person name="Gargeya S."/>
            <person name="Fitzgerald M."/>
            <person name="Haas B."/>
            <person name="Abouelleil A."/>
            <person name="Alvarado L."/>
            <person name="Arachchi H.M."/>
            <person name="Berlin A.M."/>
            <person name="Chapman S.B."/>
            <person name="Dewar J."/>
            <person name="Goldberg J."/>
            <person name="Griggs A."/>
            <person name="Gujja S."/>
            <person name="Hansen M."/>
            <person name="Howarth C."/>
            <person name="Imamovic A."/>
            <person name="Larimer J."/>
            <person name="McCowan C."/>
            <person name="Murphy C."/>
            <person name="Neiman D."/>
            <person name="Pearson M."/>
            <person name="Priest M."/>
            <person name="Roberts A."/>
            <person name="Saif S."/>
            <person name="Shea T."/>
            <person name="Sisk P."/>
            <person name="Sykes S."/>
            <person name="Wortman J."/>
            <person name="Nusbaum C."/>
            <person name="Birren B."/>
        </authorList>
    </citation>
    <scope>NUCLEOTIDE SEQUENCE [LARGE SCALE GENOMIC DNA]</scope>
    <source>
        <strain evidence="2 3">E2039</strain>
    </source>
</reference>
<evidence type="ECO:0000256" key="1">
    <source>
        <dbReference type="SAM" id="MobiDB-lite"/>
    </source>
</evidence>
<sequence length="108" mass="12614">MYDDVFHIETFSTHDKDKKVINELLKDGWRILSIVQNSEHDNYSYGQLILGASESAFQKNNLAIMKQKKLEQEAERKRRKQTRWEGVSPVNNNSENTLISIEDDSLPF</sequence>
<proteinExistence type="predicted"/>
<accession>A0A829AAF6</accession>
<dbReference type="AlphaFoldDB" id="A0A829AAF6"/>
<gene>
    <name evidence="2" type="ORF">OKA_04858</name>
</gene>
<dbReference type="Proteomes" id="UP000010504">
    <property type="component" value="Unassembled WGS sequence"/>
</dbReference>
<evidence type="ECO:0000313" key="3">
    <source>
        <dbReference type="Proteomes" id="UP000010504"/>
    </source>
</evidence>